<dbReference type="Gene3D" id="3.40.190.10">
    <property type="entry name" value="Periplasmic binding protein-like II"/>
    <property type="match status" value="2"/>
</dbReference>
<keyword evidence="6" id="KW-0449">Lipoprotein</keyword>
<dbReference type="EMBL" id="JAATLM010000001">
    <property type="protein sequence ID" value="NIZ69364.1"/>
    <property type="molecule type" value="Genomic_DNA"/>
</dbReference>
<gene>
    <name evidence="7" type="ORF">HCT48_03935</name>
</gene>
<evidence type="ECO:0000256" key="4">
    <source>
        <dbReference type="ARBA" id="ARBA00023136"/>
    </source>
</evidence>
<dbReference type="PROSITE" id="PS51257">
    <property type="entry name" value="PROKAR_LIPOPROTEIN"/>
    <property type="match status" value="1"/>
</dbReference>
<dbReference type="RefSeq" id="WP_167695457.1">
    <property type="nucleotide sequence ID" value="NZ_CP118181.1"/>
</dbReference>
<comment type="caution">
    <text evidence="7">The sequence shown here is derived from an EMBL/GenBank/DDBJ whole genome shotgun (WGS) entry which is preliminary data.</text>
</comment>
<dbReference type="Proteomes" id="UP000778951">
    <property type="component" value="Unassembled WGS sequence"/>
</dbReference>
<dbReference type="Pfam" id="PF03180">
    <property type="entry name" value="Lipoprotein_9"/>
    <property type="match status" value="1"/>
</dbReference>
<evidence type="ECO:0000256" key="5">
    <source>
        <dbReference type="ARBA" id="ARBA00023139"/>
    </source>
</evidence>
<evidence type="ECO:0000313" key="8">
    <source>
        <dbReference type="Proteomes" id="UP000778951"/>
    </source>
</evidence>
<evidence type="ECO:0000256" key="2">
    <source>
        <dbReference type="ARBA" id="ARBA00008973"/>
    </source>
</evidence>
<evidence type="ECO:0000256" key="1">
    <source>
        <dbReference type="ARBA" id="ARBA00004635"/>
    </source>
</evidence>
<comment type="similarity">
    <text evidence="2">Belongs to the NlpA lipoprotein family.</text>
</comment>
<dbReference type="GO" id="GO:0016020">
    <property type="term" value="C:membrane"/>
    <property type="evidence" value="ECO:0007669"/>
    <property type="project" value="UniProtKB-SubCell"/>
</dbReference>
<keyword evidence="8" id="KW-1185">Reference proteome</keyword>
<evidence type="ECO:0000256" key="6">
    <source>
        <dbReference type="ARBA" id="ARBA00023288"/>
    </source>
</evidence>
<keyword evidence="5" id="KW-0564">Palmitate</keyword>
<reference evidence="7" key="1">
    <citation type="submission" date="2020-03" db="EMBL/GenBank/DDBJ databases">
        <title>Spirochaetal bacteria isolated from arthropods constitute a novel genus Entomospira genus novum within the order Spirochaetales.</title>
        <authorList>
            <person name="Grana-Miraglia L."/>
            <person name="Sikutova S."/>
            <person name="Fingerle V."/>
            <person name="Sing A."/>
            <person name="Castillo-Ramirez S."/>
            <person name="Margos G."/>
            <person name="Rudolf I."/>
        </authorList>
    </citation>
    <scope>NUCLEOTIDE SEQUENCE</scope>
    <source>
        <strain evidence="7">BR149</strain>
    </source>
</reference>
<dbReference type="AlphaFoldDB" id="A0A968KUB1"/>
<dbReference type="SUPFAM" id="SSF53850">
    <property type="entry name" value="Periplasmic binding protein-like II"/>
    <property type="match status" value="1"/>
</dbReference>
<accession>A0A968KUB1</accession>
<keyword evidence="4" id="KW-0472">Membrane</keyword>
<dbReference type="PANTHER" id="PTHR30429">
    <property type="entry name" value="D-METHIONINE-BINDING LIPOPROTEIN METQ"/>
    <property type="match status" value="1"/>
</dbReference>
<dbReference type="PANTHER" id="PTHR30429:SF0">
    <property type="entry name" value="METHIONINE-BINDING LIPOPROTEIN METQ"/>
    <property type="match status" value="1"/>
</dbReference>
<sequence>MKRNILFAILASLALISCPKKENEKVIRVVASSVPHAVILEQAIPMLKKEGYTLKIEEVNDYNIPNRALLTRSADANFFQHEPFLNQFNRENQSAIIPVAQIHIEPIGLYSQRIDKRKPLLDQLSDGDLIIMSNSPSDQGRLLFLLQEANLITLNPNVTSENARLEDITSMAKQFIIRNDVAPELLVSMYKNNEAKLILINGNFALTAQLNPLEDAILLESGLNNPYSNILAALAENQNTPKMQALIRALTSKEMSTFINNTYKGTVIPINN</sequence>
<evidence type="ECO:0000313" key="7">
    <source>
        <dbReference type="EMBL" id="NIZ69364.1"/>
    </source>
</evidence>
<evidence type="ECO:0000256" key="3">
    <source>
        <dbReference type="ARBA" id="ARBA00022729"/>
    </source>
</evidence>
<organism evidence="7 8">
    <name type="scientific">Entomospira culicis</name>
    <dbReference type="NCBI Taxonomy" id="2719989"/>
    <lineage>
        <taxon>Bacteria</taxon>
        <taxon>Pseudomonadati</taxon>
        <taxon>Spirochaetota</taxon>
        <taxon>Spirochaetia</taxon>
        <taxon>Spirochaetales</taxon>
        <taxon>Spirochaetaceae</taxon>
        <taxon>Entomospira</taxon>
    </lineage>
</organism>
<proteinExistence type="inferred from homology"/>
<keyword evidence="3" id="KW-0732">Signal</keyword>
<dbReference type="InterPro" id="IPR004872">
    <property type="entry name" value="Lipoprotein_NlpA"/>
</dbReference>
<protein>
    <submittedName>
        <fullName evidence="7">Methionine ABC transporter substrate-binding protein</fullName>
    </submittedName>
</protein>
<name>A0A968KUB1_9SPIO</name>
<comment type="subcellular location">
    <subcellularLocation>
        <location evidence="1">Membrane</location>
        <topology evidence="1">Lipid-anchor</topology>
    </subcellularLocation>
</comment>